<dbReference type="AlphaFoldDB" id="A0A814QIR0"/>
<evidence type="ECO:0000313" key="1">
    <source>
        <dbReference type="EMBL" id="CAF1119055.1"/>
    </source>
</evidence>
<name>A0A814QIR0_9BILA</name>
<sequence>MENSDEWELLESGLTEDEVKEFLRIQLPKSLAYQTNRDFLCKECFENNKHKAKQQLRKCAEENCPVKYNCLICENKNIASISQKNVHNHTLLDVYNNENGLPEKIKKIINELLENNPKLYPRQIRCYLNNNRAKYDIENITLKNTQISGYVYRYKAKVAPRTNNVEDVENFLANNLYFPTIDPNTPFFFGFQTNEYRPVIGNGSPANHTYIYCTTLKLLQLNCDTSNQEQTLFHIDGTYKITLEGFQC</sequence>
<comment type="caution">
    <text evidence="1">The sequence shown here is derived from an EMBL/GenBank/DDBJ whole genome shotgun (WGS) entry which is preliminary data.</text>
</comment>
<keyword evidence="2" id="KW-1185">Reference proteome</keyword>
<proteinExistence type="predicted"/>
<organism evidence="1 2">
    <name type="scientific">Brachionus calyciflorus</name>
    <dbReference type="NCBI Taxonomy" id="104777"/>
    <lineage>
        <taxon>Eukaryota</taxon>
        <taxon>Metazoa</taxon>
        <taxon>Spiralia</taxon>
        <taxon>Gnathifera</taxon>
        <taxon>Rotifera</taxon>
        <taxon>Eurotatoria</taxon>
        <taxon>Monogononta</taxon>
        <taxon>Pseudotrocha</taxon>
        <taxon>Ploima</taxon>
        <taxon>Brachionidae</taxon>
        <taxon>Brachionus</taxon>
    </lineage>
</organism>
<dbReference type="EMBL" id="CAJNOC010008673">
    <property type="protein sequence ID" value="CAF1119055.1"/>
    <property type="molecule type" value="Genomic_DNA"/>
</dbReference>
<dbReference type="OrthoDB" id="10129174at2759"/>
<reference evidence="1" key="1">
    <citation type="submission" date="2021-02" db="EMBL/GenBank/DDBJ databases">
        <authorList>
            <person name="Nowell W R."/>
        </authorList>
    </citation>
    <scope>NUCLEOTIDE SEQUENCE</scope>
    <source>
        <strain evidence="1">Ploen Becks lab</strain>
    </source>
</reference>
<gene>
    <name evidence="1" type="ORF">OXX778_LOCUS21963</name>
</gene>
<dbReference type="Proteomes" id="UP000663879">
    <property type="component" value="Unassembled WGS sequence"/>
</dbReference>
<accession>A0A814QIR0</accession>
<evidence type="ECO:0000313" key="2">
    <source>
        <dbReference type="Proteomes" id="UP000663879"/>
    </source>
</evidence>
<protein>
    <submittedName>
        <fullName evidence="1">Uncharacterized protein</fullName>
    </submittedName>
</protein>